<dbReference type="InterPro" id="IPR013740">
    <property type="entry name" value="Redoxin"/>
</dbReference>
<dbReference type="RefSeq" id="WP_380217338.1">
    <property type="nucleotide sequence ID" value="NZ_JBHTBN010000003.1"/>
</dbReference>
<dbReference type="Proteomes" id="UP001596415">
    <property type="component" value="Unassembled WGS sequence"/>
</dbReference>
<dbReference type="CDD" id="cd02966">
    <property type="entry name" value="TlpA_like_family"/>
    <property type="match status" value="1"/>
</dbReference>
<keyword evidence="2" id="KW-0560">Oxidoreductase</keyword>
<dbReference type="InterPro" id="IPR013766">
    <property type="entry name" value="Thioredoxin_domain"/>
</dbReference>
<keyword evidence="2" id="KW-0575">Peroxidase</keyword>
<dbReference type="Gene3D" id="3.40.30.10">
    <property type="entry name" value="Glutaredoxin"/>
    <property type="match status" value="1"/>
</dbReference>
<protein>
    <submittedName>
        <fullName evidence="2">Peroxiredoxin family protein</fullName>
        <ecNumber evidence="2">1.11.1.24</ecNumber>
    </submittedName>
</protein>
<dbReference type="PROSITE" id="PS51352">
    <property type="entry name" value="THIOREDOXIN_2"/>
    <property type="match status" value="1"/>
</dbReference>
<dbReference type="GO" id="GO:0140824">
    <property type="term" value="F:thioredoxin-dependent peroxiredoxin activity"/>
    <property type="evidence" value="ECO:0007669"/>
    <property type="project" value="UniProtKB-EC"/>
</dbReference>
<comment type="caution">
    <text evidence="2">The sequence shown here is derived from an EMBL/GenBank/DDBJ whole genome shotgun (WGS) entry which is preliminary data.</text>
</comment>
<proteinExistence type="predicted"/>
<organism evidence="2 3">
    <name type="scientific">Jejudonia soesokkakensis</name>
    <dbReference type="NCBI Taxonomy" id="1323432"/>
    <lineage>
        <taxon>Bacteria</taxon>
        <taxon>Pseudomonadati</taxon>
        <taxon>Bacteroidota</taxon>
        <taxon>Flavobacteriia</taxon>
        <taxon>Flavobacteriales</taxon>
        <taxon>Flavobacteriaceae</taxon>
        <taxon>Jejudonia</taxon>
    </lineage>
</organism>
<dbReference type="EC" id="1.11.1.24" evidence="2"/>
<name>A0ABW2MTR7_9FLAO</name>
<gene>
    <name evidence="2" type="ORF">ACFQO1_07320</name>
</gene>
<keyword evidence="3" id="KW-1185">Reference proteome</keyword>
<dbReference type="PROSITE" id="PS51257">
    <property type="entry name" value="PROKAR_LIPOPROTEIN"/>
    <property type="match status" value="1"/>
</dbReference>
<evidence type="ECO:0000259" key="1">
    <source>
        <dbReference type="PROSITE" id="PS51352"/>
    </source>
</evidence>
<dbReference type="EMBL" id="JBHTBN010000003">
    <property type="protein sequence ID" value="MFC7357492.1"/>
    <property type="molecule type" value="Genomic_DNA"/>
</dbReference>
<dbReference type="InterPro" id="IPR036249">
    <property type="entry name" value="Thioredoxin-like_sf"/>
</dbReference>
<dbReference type="PANTHER" id="PTHR42852">
    <property type="entry name" value="THIOL:DISULFIDE INTERCHANGE PROTEIN DSBE"/>
    <property type="match status" value="1"/>
</dbReference>
<dbReference type="PANTHER" id="PTHR42852:SF13">
    <property type="entry name" value="PROTEIN DIPZ"/>
    <property type="match status" value="1"/>
</dbReference>
<sequence>MRTFLLLLTSLLIVSCNRDIKTPKAGEWRAVLELDRGKEIPFLMDIAEDHTITIHNGDEAIKIDAVKFEGDSITIAHPVFEGVFKGIYTEDSIYGNFIKPSLDRVVPFKMKRGRAERFTVKSAPKADVTGNWETVFSPKSSADRYIAKGTFEQTGHKVTGTFRTTTGDYRFLEGAVENDTMRLSTFDGAHAFLFEAKVEDTIMTGTFYSGNHFKEPFTAKRNENFELPKADSLTFLKEGYDKIEFSFPNTKGEQISLEDEQFQGKVVLVQIMGTWCPNCVDETKYYKKYYDKNKGKDFEIVSLAFEYAPTELKAMAAITKFKEALDVPYPILLAQHGTEDKKKANQKLPMLNHVLSYPTTIFIDKNGNVRRIHTGFNGPATGKKYDEFVKDFESFVGSLLNEKVDEIKKKEE</sequence>
<dbReference type="InterPro" id="IPR050553">
    <property type="entry name" value="Thioredoxin_ResA/DsbE_sf"/>
</dbReference>
<accession>A0ABW2MTR7</accession>
<dbReference type="SUPFAM" id="SSF52833">
    <property type="entry name" value="Thioredoxin-like"/>
    <property type="match status" value="1"/>
</dbReference>
<reference evidence="3" key="1">
    <citation type="journal article" date="2019" name="Int. J. Syst. Evol. Microbiol.">
        <title>The Global Catalogue of Microorganisms (GCM) 10K type strain sequencing project: providing services to taxonomists for standard genome sequencing and annotation.</title>
        <authorList>
            <consortium name="The Broad Institute Genomics Platform"/>
            <consortium name="The Broad Institute Genome Sequencing Center for Infectious Disease"/>
            <person name="Wu L."/>
            <person name="Ma J."/>
        </authorList>
    </citation>
    <scope>NUCLEOTIDE SEQUENCE [LARGE SCALE GENOMIC DNA]</scope>
    <source>
        <strain evidence="3">CGMCC 1.16306</strain>
    </source>
</reference>
<dbReference type="Pfam" id="PF08534">
    <property type="entry name" value="Redoxin"/>
    <property type="match status" value="1"/>
</dbReference>
<evidence type="ECO:0000313" key="3">
    <source>
        <dbReference type="Proteomes" id="UP001596415"/>
    </source>
</evidence>
<evidence type="ECO:0000313" key="2">
    <source>
        <dbReference type="EMBL" id="MFC7357492.1"/>
    </source>
</evidence>
<feature type="domain" description="Thioredoxin" evidence="1">
    <location>
        <begin position="236"/>
        <end position="401"/>
    </location>
</feature>